<name>A0AAW1VJU7_RUBAR</name>
<accession>A0AAW1VJU7</accession>
<evidence type="ECO:0000313" key="2">
    <source>
        <dbReference type="EMBL" id="KAK9904399.1"/>
    </source>
</evidence>
<organism evidence="2 3">
    <name type="scientific">Rubus argutus</name>
    <name type="common">Southern blackberry</name>
    <dbReference type="NCBI Taxonomy" id="59490"/>
    <lineage>
        <taxon>Eukaryota</taxon>
        <taxon>Viridiplantae</taxon>
        <taxon>Streptophyta</taxon>
        <taxon>Embryophyta</taxon>
        <taxon>Tracheophyta</taxon>
        <taxon>Spermatophyta</taxon>
        <taxon>Magnoliopsida</taxon>
        <taxon>eudicotyledons</taxon>
        <taxon>Gunneridae</taxon>
        <taxon>Pentapetalae</taxon>
        <taxon>rosids</taxon>
        <taxon>fabids</taxon>
        <taxon>Rosales</taxon>
        <taxon>Rosaceae</taxon>
        <taxon>Rosoideae</taxon>
        <taxon>Rosoideae incertae sedis</taxon>
        <taxon>Rubus</taxon>
    </lineage>
</organism>
<proteinExistence type="predicted"/>
<protein>
    <submittedName>
        <fullName evidence="2">Uncharacterized protein</fullName>
    </submittedName>
</protein>
<feature type="chain" id="PRO_5043374034" evidence="1">
    <location>
        <begin position="21"/>
        <end position="154"/>
    </location>
</feature>
<reference evidence="2 3" key="1">
    <citation type="journal article" date="2023" name="G3 (Bethesda)">
        <title>A chromosome-length genome assembly and annotation of blackberry (Rubus argutus, cv. 'Hillquist').</title>
        <authorList>
            <person name="Bruna T."/>
            <person name="Aryal R."/>
            <person name="Dudchenko O."/>
            <person name="Sargent D.J."/>
            <person name="Mead D."/>
            <person name="Buti M."/>
            <person name="Cavallini A."/>
            <person name="Hytonen T."/>
            <person name="Andres J."/>
            <person name="Pham M."/>
            <person name="Weisz D."/>
            <person name="Mascagni F."/>
            <person name="Usai G."/>
            <person name="Natali L."/>
            <person name="Bassil N."/>
            <person name="Fernandez G.E."/>
            <person name="Lomsadze A."/>
            <person name="Armour M."/>
            <person name="Olukolu B."/>
            <person name="Poorten T."/>
            <person name="Britton C."/>
            <person name="Davik J."/>
            <person name="Ashrafi H."/>
            <person name="Aiden E.L."/>
            <person name="Borodovsky M."/>
            <person name="Worthington M."/>
        </authorList>
    </citation>
    <scope>NUCLEOTIDE SEQUENCE [LARGE SCALE GENOMIC DNA]</scope>
    <source>
        <strain evidence="2">PI 553951</strain>
    </source>
</reference>
<evidence type="ECO:0000313" key="3">
    <source>
        <dbReference type="Proteomes" id="UP001457282"/>
    </source>
</evidence>
<feature type="signal peptide" evidence="1">
    <location>
        <begin position="1"/>
        <end position="20"/>
    </location>
</feature>
<dbReference type="EMBL" id="JBEDUW010000200">
    <property type="protein sequence ID" value="KAK9904399.1"/>
    <property type="molecule type" value="Genomic_DNA"/>
</dbReference>
<keyword evidence="3" id="KW-1185">Reference proteome</keyword>
<evidence type="ECO:0000256" key="1">
    <source>
        <dbReference type="SAM" id="SignalP"/>
    </source>
</evidence>
<gene>
    <name evidence="2" type="ORF">M0R45_000765</name>
</gene>
<dbReference type="AlphaFoldDB" id="A0AAW1VJU7"/>
<dbReference type="Proteomes" id="UP001457282">
    <property type="component" value="Unassembled WGS sequence"/>
</dbReference>
<keyword evidence="1" id="KW-0732">Signal</keyword>
<comment type="caution">
    <text evidence="2">The sequence shown here is derived from an EMBL/GenBank/DDBJ whole genome shotgun (WGS) entry which is preliminary data.</text>
</comment>
<sequence>MRVKMLFFWARNVMLLETTGSPLLLLGTQKSKFWRCINGCPTPSSTTTQSLTQSFVKLKFNGFVKNSNLAAAGFTIRDENGHLLVAGLKAVNVHGRILQTRGCINGRNETPWLAATLMRNIRHHNFALANFGHRSQKTEYGLECCLQRLKLPSA</sequence>